<name>A0A844QLC9_9HYPH</name>
<reference evidence="2 3" key="1">
    <citation type="submission" date="2019-12" db="EMBL/GenBank/DDBJ databases">
        <title>Nitratireductor arenosus sp. nov., Isolated from sea sand, Jeju island, South Korea.</title>
        <authorList>
            <person name="Kim W."/>
        </authorList>
    </citation>
    <scope>NUCLEOTIDE SEQUENCE [LARGE SCALE GENOMIC DNA]</scope>
    <source>
        <strain evidence="2 3">CAU 1489</strain>
    </source>
</reference>
<dbReference type="EMBL" id="WPHG01000003">
    <property type="protein sequence ID" value="MVA98701.1"/>
    <property type="molecule type" value="Genomic_DNA"/>
</dbReference>
<gene>
    <name evidence="2" type="ORF">GN330_15755</name>
</gene>
<keyword evidence="1" id="KW-0812">Transmembrane</keyword>
<dbReference type="RefSeq" id="WP_156713609.1">
    <property type="nucleotide sequence ID" value="NZ_WPHG01000003.1"/>
</dbReference>
<feature type="transmembrane region" description="Helical" evidence="1">
    <location>
        <begin position="21"/>
        <end position="46"/>
    </location>
</feature>
<comment type="caution">
    <text evidence="2">The sequence shown here is derived from an EMBL/GenBank/DDBJ whole genome shotgun (WGS) entry which is preliminary data.</text>
</comment>
<evidence type="ECO:0000256" key="1">
    <source>
        <dbReference type="SAM" id="Phobius"/>
    </source>
</evidence>
<accession>A0A844QLC9</accession>
<evidence type="ECO:0000313" key="3">
    <source>
        <dbReference type="Proteomes" id="UP000463224"/>
    </source>
</evidence>
<keyword evidence="1" id="KW-1133">Transmembrane helix</keyword>
<keyword evidence="1" id="KW-0472">Membrane</keyword>
<protein>
    <submittedName>
        <fullName evidence="2">Uncharacterized protein</fullName>
    </submittedName>
</protein>
<organism evidence="2 3">
    <name type="scientific">Nitratireductor arenosus</name>
    <dbReference type="NCBI Taxonomy" id="2682096"/>
    <lineage>
        <taxon>Bacteria</taxon>
        <taxon>Pseudomonadati</taxon>
        <taxon>Pseudomonadota</taxon>
        <taxon>Alphaproteobacteria</taxon>
        <taxon>Hyphomicrobiales</taxon>
        <taxon>Phyllobacteriaceae</taxon>
        <taxon>Nitratireductor</taxon>
    </lineage>
</organism>
<proteinExistence type="predicted"/>
<keyword evidence="3" id="KW-1185">Reference proteome</keyword>
<dbReference type="AlphaFoldDB" id="A0A844QLC9"/>
<dbReference type="Proteomes" id="UP000463224">
    <property type="component" value="Unassembled WGS sequence"/>
</dbReference>
<sequence length="73" mass="7191">MTGPANGSVAFATARRTGQRLLIGVAIAAGLGGLALANLHLVYVAVSSQPACVEHAKSPGTAPGTYRAAKSAC</sequence>
<evidence type="ECO:0000313" key="2">
    <source>
        <dbReference type="EMBL" id="MVA98701.1"/>
    </source>
</evidence>